<dbReference type="OrthoDB" id="9815592at2"/>
<sequence>MNSRSTAALLLQVVSWALPWGLRRHVLVRVLGFDIAHGASIGFSLVSARSVRLGPFSRIGHLTLVRNLDTLELGEHAIIGNLNKIAGVLPASSGPFADQPDRVAALVVDDHAAITNSHLIDCTDRVEIGSFATLAGWGTQILTHSIDFKTNRQRSGPVRIGRYSFVGTRCVVLKGAVLPERSVLAAGSVLASHEAESFTLYSGVPAISAKRLDPESLYFSRTVGPVA</sequence>
<dbReference type="AlphaFoldDB" id="A0A327L640"/>
<dbReference type="RefSeq" id="WP_146604392.1">
    <property type="nucleotide sequence ID" value="NZ_NPEX01000027.1"/>
</dbReference>
<evidence type="ECO:0008006" key="3">
    <source>
        <dbReference type="Google" id="ProtNLM"/>
    </source>
</evidence>
<evidence type="ECO:0000313" key="2">
    <source>
        <dbReference type="Proteomes" id="UP000249130"/>
    </source>
</evidence>
<dbReference type="SUPFAM" id="SSF51161">
    <property type="entry name" value="Trimeric LpxA-like enzymes"/>
    <property type="match status" value="1"/>
</dbReference>
<evidence type="ECO:0000313" key="1">
    <source>
        <dbReference type="EMBL" id="RAI45012.1"/>
    </source>
</evidence>
<dbReference type="Proteomes" id="UP000249130">
    <property type="component" value="Unassembled WGS sequence"/>
</dbReference>
<name>A0A327L640_9BRAD</name>
<protein>
    <recommendedName>
        <fullName evidence="3">Acetyltransferase</fullName>
    </recommendedName>
</protein>
<proteinExistence type="predicted"/>
<dbReference type="InterPro" id="IPR011004">
    <property type="entry name" value="Trimer_LpxA-like_sf"/>
</dbReference>
<dbReference type="Gene3D" id="2.160.10.10">
    <property type="entry name" value="Hexapeptide repeat proteins"/>
    <property type="match status" value="1"/>
</dbReference>
<gene>
    <name evidence="1" type="ORF">CH341_06255</name>
</gene>
<dbReference type="EMBL" id="NPEX01000027">
    <property type="protein sequence ID" value="RAI45012.1"/>
    <property type="molecule type" value="Genomic_DNA"/>
</dbReference>
<accession>A0A327L640</accession>
<keyword evidence="2" id="KW-1185">Reference proteome</keyword>
<organism evidence="1 2">
    <name type="scientific">Rhodoplanes roseus</name>
    <dbReference type="NCBI Taxonomy" id="29409"/>
    <lineage>
        <taxon>Bacteria</taxon>
        <taxon>Pseudomonadati</taxon>
        <taxon>Pseudomonadota</taxon>
        <taxon>Alphaproteobacteria</taxon>
        <taxon>Hyphomicrobiales</taxon>
        <taxon>Nitrobacteraceae</taxon>
        <taxon>Rhodoplanes</taxon>
    </lineage>
</organism>
<reference evidence="1 2" key="1">
    <citation type="submission" date="2017-07" db="EMBL/GenBank/DDBJ databases">
        <title>Draft Genome Sequences of Select Purple Nonsulfur Bacteria.</title>
        <authorList>
            <person name="Lasarre B."/>
            <person name="Mckinlay J.B."/>
        </authorList>
    </citation>
    <scope>NUCLEOTIDE SEQUENCE [LARGE SCALE GENOMIC DNA]</scope>
    <source>
        <strain evidence="1 2">DSM 5909</strain>
    </source>
</reference>
<comment type="caution">
    <text evidence="1">The sequence shown here is derived from an EMBL/GenBank/DDBJ whole genome shotgun (WGS) entry which is preliminary data.</text>
</comment>